<name>A0AAV9UNZ7_9PEZI</name>
<dbReference type="InterPro" id="IPR021476">
    <property type="entry name" value="Egh16-like"/>
</dbReference>
<evidence type="ECO:0000313" key="4">
    <source>
        <dbReference type="Proteomes" id="UP001373714"/>
    </source>
</evidence>
<dbReference type="Proteomes" id="UP001373714">
    <property type="component" value="Unassembled WGS sequence"/>
</dbReference>
<feature type="compositionally biased region" description="Low complexity" evidence="1">
    <location>
        <begin position="404"/>
        <end position="413"/>
    </location>
</feature>
<protein>
    <submittedName>
        <fullName evidence="3">Uncharacterized protein</fullName>
    </submittedName>
</protein>
<organism evidence="3 4">
    <name type="scientific">Orbilia blumenaviensis</name>
    <dbReference type="NCBI Taxonomy" id="1796055"/>
    <lineage>
        <taxon>Eukaryota</taxon>
        <taxon>Fungi</taxon>
        <taxon>Dikarya</taxon>
        <taxon>Ascomycota</taxon>
        <taxon>Pezizomycotina</taxon>
        <taxon>Orbiliomycetes</taxon>
        <taxon>Orbiliales</taxon>
        <taxon>Orbiliaceae</taxon>
        <taxon>Orbilia</taxon>
    </lineage>
</organism>
<dbReference type="AlphaFoldDB" id="A0AAV9UNZ7"/>
<feature type="compositionally biased region" description="Acidic residues" evidence="1">
    <location>
        <begin position="464"/>
        <end position="475"/>
    </location>
</feature>
<dbReference type="Pfam" id="PF11327">
    <property type="entry name" value="Egh16-like"/>
    <property type="match status" value="1"/>
</dbReference>
<reference evidence="3 4" key="1">
    <citation type="submission" date="2019-10" db="EMBL/GenBank/DDBJ databases">
        <authorList>
            <person name="Palmer J.M."/>
        </authorList>
    </citation>
    <scope>NUCLEOTIDE SEQUENCE [LARGE SCALE GENOMIC DNA]</scope>
    <source>
        <strain evidence="3 4">TWF730</strain>
    </source>
</reference>
<dbReference type="PANTHER" id="PTHR34618:SF1">
    <property type="entry name" value="SECRETED PROTEIN"/>
    <property type="match status" value="1"/>
</dbReference>
<proteinExistence type="predicted"/>
<dbReference type="PANTHER" id="PTHR34618">
    <property type="entry name" value="SURFACE PROTEIN MAS1, PUTATIVE-RELATED"/>
    <property type="match status" value="1"/>
</dbReference>
<evidence type="ECO:0000313" key="3">
    <source>
        <dbReference type="EMBL" id="KAK6341988.1"/>
    </source>
</evidence>
<feature type="signal peptide" evidence="2">
    <location>
        <begin position="1"/>
        <end position="22"/>
    </location>
</feature>
<keyword evidence="2" id="KW-0732">Signal</keyword>
<dbReference type="EMBL" id="JAVHNS010000010">
    <property type="protein sequence ID" value="KAK6341988.1"/>
    <property type="molecule type" value="Genomic_DNA"/>
</dbReference>
<keyword evidence="4" id="KW-1185">Reference proteome</keyword>
<gene>
    <name evidence="3" type="ORF">TWF730_001469</name>
</gene>
<accession>A0AAV9UNZ7</accession>
<comment type="caution">
    <text evidence="3">The sequence shown here is derived from an EMBL/GenBank/DDBJ whole genome shotgun (WGS) entry which is preliminary data.</text>
</comment>
<evidence type="ECO:0000256" key="2">
    <source>
        <dbReference type="SAM" id="SignalP"/>
    </source>
</evidence>
<evidence type="ECO:0000256" key="1">
    <source>
        <dbReference type="SAM" id="MobiDB-lite"/>
    </source>
</evidence>
<feature type="region of interest" description="Disordered" evidence="1">
    <location>
        <begin position="404"/>
        <end position="475"/>
    </location>
</feature>
<feature type="chain" id="PRO_5044024247" evidence="2">
    <location>
        <begin position="23"/>
        <end position="475"/>
    </location>
</feature>
<feature type="compositionally biased region" description="Basic and acidic residues" evidence="1">
    <location>
        <begin position="431"/>
        <end position="463"/>
    </location>
</feature>
<sequence>MHFSTLINAAVTVLTFADLSSAHCVFVDTWGNKDGSIHGFGLGFNSGFHRKGFAQWPQQADIAVFNRRAVHTGWWKGYTPQGCGVSIWSVTSWYQKHNLALWNKKKGWLWSQDAPHGAHINIQDMMWWTVDSEKKKGVRHDIASGRKGLRNGVAKVTAGGAVNVLVWQVNLDGGGPFKCRLEDGVTGQNFKWDVPVVHNKCHGDKNSLNLKGVQKLCQFTVQLPTHLNCHNDYNGLKKVCMIRCENFAKNGPFGGCFPIQQIVDPPPKPIVSIIRLPPQTVFVTKGAELTVTKGDVVAVPQTSVVTVTQVSTVSVTNGMVLTVTVGNGVRRTTFTRKQVVTVTNALPTTVVKDATVTVTEEGAITVTEDSTVTVTKAPQVTTVTSSANPGGKGAVPSISDVISTTKAPPATKTPTKEEVDAATGGEDIDPEDLKEVEKEKIDGETKEQLKEEAEEVKEGRKEEEVPDNVEDIDYF</sequence>